<evidence type="ECO:0000256" key="6">
    <source>
        <dbReference type="ARBA" id="ARBA00023136"/>
    </source>
</evidence>
<keyword evidence="2" id="KW-0813">Transport</keyword>
<proteinExistence type="predicted"/>
<evidence type="ECO:0000256" key="2">
    <source>
        <dbReference type="ARBA" id="ARBA00022448"/>
    </source>
</evidence>
<dbReference type="AlphaFoldDB" id="A0A1F7JHD2"/>
<reference evidence="9 10" key="1">
    <citation type="journal article" date="2016" name="Nat. Commun.">
        <title>Thousands of microbial genomes shed light on interconnected biogeochemical processes in an aquifer system.</title>
        <authorList>
            <person name="Anantharaman K."/>
            <person name="Brown C.T."/>
            <person name="Hug L.A."/>
            <person name="Sharon I."/>
            <person name="Castelle C.J."/>
            <person name="Probst A.J."/>
            <person name="Thomas B.C."/>
            <person name="Singh A."/>
            <person name="Wilkins M.J."/>
            <person name="Karaoz U."/>
            <person name="Brodie E.L."/>
            <person name="Williams K.H."/>
            <person name="Hubbard S.S."/>
            <person name="Banfield J.F."/>
        </authorList>
    </citation>
    <scope>NUCLEOTIDE SEQUENCE [LARGE SCALE GENOMIC DNA]</scope>
</reference>
<feature type="transmembrane region" description="Helical" evidence="7">
    <location>
        <begin position="260"/>
        <end position="277"/>
    </location>
</feature>
<feature type="transmembrane region" description="Helical" evidence="7">
    <location>
        <begin position="229"/>
        <end position="248"/>
    </location>
</feature>
<dbReference type="Proteomes" id="UP000177418">
    <property type="component" value="Unassembled WGS sequence"/>
</dbReference>
<dbReference type="InterPro" id="IPR036259">
    <property type="entry name" value="MFS_trans_sf"/>
</dbReference>
<name>A0A1F7JHD2_9BACT</name>
<sequence>MTPINSPFTALQFRDFKIYWWAMIISRIGSEMQIVAINWHIYLLTGSALSLGIIGLSRFVPVLFSSPFGGIVADRFDRKKIIMTTSILMIILSSLLAYMTISNQINPLFIYLIIALIAMCTAFEIPARQSTVPHLVPKKYFMNATSLTVIMWQSAVLIGPAIAGFIIAGFGVGPIYLINAISFVSVIISMIMISPLRQIKAENSLHYLQSLKEGLNFVKKTPLIYSTMLLDFFATFFASATVLLPIFALDILHVGPQGLGLLYAAPALGAIIAGLITSSLGHFKNQGKILVTAICFFGLGTILFGISRNFYLSLFFLMIIGAGDMVSTVIRNTIRQMITPDSLRGRMVSINMIFFMGGPQLGEAEAGFLAALVGTPFSVIVGGVGTIVATFFLIKMVPKLLHYQGIEANNLGG</sequence>
<feature type="transmembrane region" description="Helical" evidence="7">
    <location>
        <begin position="176"/>
        <end position="196"/>
    </location>
</feature>
<comment type="caution">
    <text evidence="9">The sequence shown here is derived from an EMBL/GenBank/DDBJ whole genome shotgun (WGS) entry which is preliminary data.</text>
</comment>
<dbReference type="SUPFAM" id="SSF103473">
    <property type="entry name" value="MFS general substrate transporter"/>
    <property type="match status" value="1"/>
</dbReference>
<organism evidence="9 10">
    <name type="scientific">Candidatus Roizmanbacteria bacterium RIFCSPLOWO2_02_FULL_36_11</name>
    <dbReference type="NCBI Taxonomy" id="1802071"/>
    <lineage>
        <taxon>Bacteria</taxon>
        <taxon>Candidatus Roizmaniibacteriota</taxon>
    </lineage>
</organism>
<accession>A0A1F7JHD2</accession>
<feature type="transmembrane region" description="Helical" evidence="7">
    <location>
        <begin position="108"/>
        <end position="127"/>
    </location>
</feature>
<dbReference type="PANTHER" id="PTHR23513">
    <property type="entry name" value="INTEGRAL MEMBRANE EFFLUX PROTEIN-RELATED"/>
    <property type="match status" value="1"/>
</dbReference>
<feature type="domain" description="Major facilitator superfamily (MFS) profile" evidence="8">
    <location>
        <begin position="220"/>
        <end position="413"/>
    </location>
</feature>
<evidence type="ECO:0000256" key="1">
    <source>
        <dbReference type="ARBA" id="ARBA00004651"/>
    </source>
</evidence>
<protein>
    <recommendedName>
        <fullName evidence="8">Major facilitator superfamily (MFS) profile domain-containing protein</fullName>
    </recommendedName>
</protein>
<evidence type="ECO:0000256" key="4">
    <source>
        <dbReference type="ARBA" id="ARBA00022692"/>
    </source>
</evidence>
<keyword evidence="3" id="KW-1003">Cell membrane</keyword>
<feature type="transmembrane region" description="Helical" evidence="7">
    <location>
        <begin position="368"/>
        <end position="394"/>
    </location>
</feature>
<evidence type="ECO:0000256" key="3">
    <source>
        <dbReference type="ARBA" id="ARBA00022475"/>
    </source>
</evidence>
<evidence type="ECO:0000313" key="10">
    <source>
        <dbReference type="Proteomes" id="UP000177418"/>
    </source>
</evidence>
<dbReference type="Pfam" id="PF05977">
    <property type="entry name" value="MFS_3"/>
    <property type="match status" value="1"/>
</dbReference>
<keyword evidence="5 7" id="KW-1133">Transmembrane helix</keyword>
<dbReference type="EMBL" id="MGAV01000012">
    <property type="protein sequence ID" value="OGK55023.1"/>
    <property type="molecule type" value="Genomic_DNA"/>
</dbReference>
<dbReference type="PANTHER" id="PTHR23513:SF9">
    <property type="entry name" value="ENTEROBACTIN EXPORTER ENTS"/>
    <property type="match status" value="1"/>
</dbReference>
<evidence type="ECO:0000313" key="9">
    <source>
        <dbReference type="EMBL" id="OGK55023.1"/>
    </source>
</evidence>
<keyword evidence="4 7" id="KW-0812">Transmembrane</keyword>
<dbReference type="PROSITE" id="PS50850">
    <property type="entry name" value="MFS"/>
    <property type="match status" value="2"/>
</dbReference>
<evidence type="ECO:0000259" key="8">
    <source>
        <dbReference type="PROSITE" id="PS50850"/>
    </source>
</evidence>
<feature type="transmembrane region" description="Helical" evidence="7">
    <location>
        <begin position="147"/>
        <end position="170"/>
    </location>
</feature>
<feature type="domain" description="Major facilitator superfamily (MFS) profile" evidence="8">
    <location>
        <begin position="1"/>
        <end position="197"/>
    </location>
</feature>
<feature type="transmembrane region" description="Helical" evidence="7">
    <location>
        <begin position="343"/>
        <end position="362"/>
    </location>
</feature>
<dbReference type="GO" id="GO:0005886">
    <property type="term" value="C:plasma membrane"/>
    <property type="evidence" value="ECO:0007669"/>
    <property type="project" value="UniProtKB-SubCell"/>
</dbReference>
<evidence type="ECO:0000256" key="7">
    <source>
        <dbReference type="SAM" id="Phobius"/>
    </source>
</evidence>
<dbReference type="CDD" id="cd06173">
    <property type="entry name" value="MFS_MefA_like"/>
    <property type="match status" value="1"/>
</dbReference>
<evidence type="ECO:0000256" key="5">
    <source>
        <dbReference type="ARBA" id="ARBA00022989"/>
    </source>
</evidence>
<dbReference type="GO" id="GO:0022857">
    <property type="term" value="F:transmembrane transporter activity"/>
    <property type="evidence" value="ECO:0007669"/>
    <property type="project" value="InterPro"/>
</dbReference>
<dbReference type="InterPro" id="IPR020846">
    <property type="entry name" value="MFS_dom"/>
</dbReference>
<keyword evidence="6 7" id="KW-0472">Membrane</keyword>
<dbReference type="InterPro" id="IPR010290">
    <property type="entry name" value="TM_effector"/>
</dbReference>
<gene>
    <name evidence="9" type="ORF">A3H78_00925</name>
</gene>
<feature type="transmembrane region" description="Helical" evidence="7">
    <location>
        <begin position="81"/>
        <end position="102"/>
    </location>
</feature>
<comment type="subcellular location">
    <subcellularLocation>
        <location evidence="1">Cell membrane</location>
        <topology evidence="1">Multi-pass membrane protein</topology>
    </subcellularLocation>
</comment>
<feature type="transmembrane region" description="Helical" evidence="7">
    <location>
        <begin position="312"/>
        <end position="331"/>
    </location>
</feature>
<dbReference type="Gene3D" id="1.20.1250.20">
    <property type="entry name" value="MFS general substrate transporter like domains"/>
    <property type="match status" value="2"/>
</dbReference>
<feature type="transmembrane region" description="Helical" evidence="7">
    <location>
        <begin position="289"/>
        <end position="306"/>
    </location>
</feature>
<feature type="transmembrane region" description="Helical" evidence="7">
    <location>
        <begin position="39"/>
        <end position="60"/>
    </location>
</feature>